<keyword evidence="2" id="KW-0472">Membrane</keyword>
<keyword evidence="4" id="KW-0560">Oxidoreductase</keyword>
<proteinExistence type="predicted"/>
<feature type="compositionally biased region" description="Low complexity" evidence="1">
    <location>
        <begin position="322"/>
        <end position="332"/>
    </location>
</feature>
<reference evidence="4" key="1">
    <citation type="submission" date="2024-06" db="EMBL/GenBank/DDBJ databases">
        <title>Methylostella associata gen. nov., sp. nov., a novel Ancalomicrobiaceae-affiliated facultatively methylotrophic bacteria that feed on methanotrophs of the genus Methylococcus.</title>
        <authorList>
            <person name="Saltykova V."/>
            <person name="Danilova O.V."/>
            <person name="Oshkin I.Y."/>
            <person name="Belova S.E."/>
            <person name="Pimenov N.V."/>
            <person name="Dedysh S.N."/>
        </authorList>
    </citation>
    <scope>NUCLEOTIDE SEQUENCE</scope>
    <source>
        <strain evidence="4">S20</strain>
    </source>
</reference>
<dbReference type="RefSeq" id="WP_407048077.1">
    <property type="nucleotide sequence ID" value="NZ_CP158568.1"/>
</dbReference>
<dbReference type="GO" id="GO:0016020">
    <property type="term" value="C:membrane"/>
    <property type="evidence" value="ECO:0007669"/>
    <property type="project" value="TreeGrafter"/>
</dbReference>
<evidence type="ECO:0000256" key="1">
    <source>
        <dbReference type="SAM" id="MobiDB-lite"/>
    </source>
</evidence>
<sequence>MDEVFGRKDMITPTELRDLSAKSDLRGFAQLASHFGAIAATGILLSLTWGSWLAAPVFLIHGVLINFLYAGQHEMSHWTVFKTRKLNEIFGRLFGFVLIYPRDFDQIQHFAHHRYTNLWEKDGELERPPYSLASYLLWVFGPTYWYSRIRRVVRFSFGVVTERYIPDARKPDVIREARFHLAGYALIAVASVATGSWLAVTHWLAPMMVTKVVHQLQNTIEHLGLPHVDDIALNTRSTRTNAFMRWMCWNMQYHTAHHAFPGVPFHKLPDLHRTIFVAKNRKPQEMSYLGFQAALIRAFWGGRTEADYPNDRIWISDETDLSPSAPAAPDDPTGLKMEA</sequence>
<dbReference type="AlphaFoldDB" id="A0AAU7X4J4"/>
<feature type="transmembrane region" description="Helical" evidence="2">
    <location>
        <begin position="27"/>
        <end position="45"/>
    </location>
</feature>
<feature type="region of interest" description="Disordered" evidence="1">
    <location>
        <begin position="317"/>
        <end position="339"/>
    </location>
</feature>
<protein>
    <submittedName>
        <fullName evidence="4">Fatty acid desaturase</fullName>
        <ecNumber evidence="4">1.14.19.-</ecNumber>
    </submittedName>
</protein>
<dbReference type="KEGG" id="mflg:ABS361_12735"/>
<feature type="transmembrane region" description="Helical" evidence="2">
    <location>
        <begin position="52"/>
        <end position="71"/>
    </location>
</feature>
<keyword evidence="2" id="KW-1133">Transmembrane helix</keyword>
<dbReference type="PANTHER" id="PTHR19353:SF19">
    <property type="entry name" value="DELTA(5) FATTY ACID DESATURASE C-RELATED"/>
    <property type="match status" value="1"/>
</dbReference>
<dbReference type="PANTHER" id="PTHR19353">
    <property type="entry name" value="FATTY ACID DESATURASE 2"/>
    <property type="match status" value="1"/>
</dbReference>
<dbReference type="GO" id="GO:0016717">
    <property type="term" value="F:oxidoreductase activity, acting on paired donors, with oxidation of a pair of donors resulting in the reduction of molecular oxygen to two molecules of water"/>
    <property type="evidence" value="ECO:0007669"/>
    <property type="project" value="TreeGrafter"/>
</dbReference>
<keyword evidence="2" id="KW-0812">Transmembrane</keyword>
<organism evidence="4">
    <name type="scientific">Methyloraptor flagellatus</name>
    <dbReference type="NCBI Taxonomy" id="3162530"/>
    <lineage>
        <taxon>Bacteria</taxon>
        <taxon>Pseudomonadati</taxon>
        <taxon>Pseudomonadota</taxon>
        <taxon>Alphaproteobacteria</taxon>
        <taxon>Hyphomicrobiales</taxon>
        <taxon>Ancalomicrobiaceae</taxon>
        <taxon>Methyloraptor</taxon>
    </lineage>
</organism>
<dbReference type="Pfam" id="PF00487">
    <property type="entry name" value="FA_desaturase"/>
    <property type="match status" value="1"/>
</dbReference>
<evidence type="ECO:0000313" key="4">
    <source>
        <dbReference type="EMBL" id="XBY42974.1"/>
    </source>
</evidence>
<feature type="transmembrane region" description="Helical" evidence="2">
    <location>
        <begin position="179"/>
        <end position="205"/>
    </location>
</feature>
<name>A0AAU7X4J4_9HYPH</name>
<evidence type="ECO:0000259" key="3">
    <source>
        <dbReference type="Pfam" id="PF00487"/>
    </source>
</evidence>
<dbReference type="InterPro" id="IPR005804">
    <property type="entry name" value="FA_desaturase_dom"/>
</dbReference>
<evidence type="ECO:0000256" key="2">
    <source>
        <dbReference type="SAM" id="Phobius"/>
    </source>
</evidence>
<dbReference type="GO" id="GO:0008610">
    <property type="term" value="P:lipid biosynthetic process"/>
    <property type="evidence" value="ECO:0007669"/>
    <property type="project" value="UniProtKB-ARBA"/>
</dbReference>
<dbReference type="InterPro" id="IPR012171">
    <property type="entry name" value="Fatty_acid_desaturase"/>
</dbReference>
<dbReference type="EMBL" id="CP158568">
    <property type="protein sequence ID" value="XBY42974.1"/>
    <property type="molecule type" value="Genomic_DNA"/>
</dbReference>
<feature type="domain" description="Fatty acid desaturase" evidence="3">
    <location>
        <begin position="51"/>
        <end position="275"/>
    </location>
</feature>
<dbReference type="EC" id="1.14.19.-" evidence="4"/>
<accession>A0AAU7X4J4</accession>
<gene>
    <name evidence="4" type="ORF">ABS361_12735</name>
</gene>